<dbReference type="InParanoid" id="A0A090LXQ8"/>
<dbReference type="SUPFAM" id="SSF75217">
    <property type="entry name" value="alpha/beta knot"/>
    <property type="match status" value="1"/>
</dbReference>
<reference evidence="5 7" key="1">
    <citation type="journal article" date="2006" name="Proc. Natl. Acad. Sci. U.S.A.">
        <title>Genome analysis of the smallest free-living eukaryote Ostreococcus tauri unveils many unique features.</title>
        <authorList>
            <person name="Derelle E."/>
            <person name="Ferraz C."/>
            <person name="Rombauts S."/>
            <person name="Rouze P."/>
            <person name="Worden A.Z."/>
            <person name="Robbens S."/>
            <person name="Partensky F."/>
            <person name="Degroeve S."/>
            <person name="Echeynie S."/>
            <person name="Cooke R."/>
            <person name="Saeys Y."/>
            <person name="Wuyts J."/>
            <person name="Jabbari K."/>
            <person name="Bowler C."/>
            <person name="Panaud O."/>
            <person name="Piegu B."/>
            <person name="Ball S.G."/>
            <person name="Ral J.-P."/>
            <person name="Bouget F.-Y."/>
            <person name="Piganeau G."/>
            <person name="De Baets B."/>
            <person name="Picard A."/>
            <person name="Delseny M."/>
            <person name="Demaille J."/>
            <person name="Van de Peer Y."/>
            <person name="Moreau H."/>
        </authorList>
    </citation>
    <scope>NUCLEOTIDE SEQUENCE [LARGE SCALE GENOMIC DNA]</scope>
    <source>
        <strain evidence="5 7">OTTH0595</strain>
    </source>
</reference>
<name>A0A090LXQ8_OSTTA</name>
<evidence type="ECO:0000313" key="5">
    <source>
        <dbReference type="EMBL" id="CEF96665.1"/>
    </source>
</evidence>
<evidence type="ECO:0000313" key="6">
    <source>
        <dbReference type="EMBL" id="OUS42658.1"/>
    </source>
</evidence>
<dbReference type="InterPro" id="IPR029026">
    <property type="entry name" value="tRNA_m1G_MTases_N"/>
</dbReference>
<evidence type="ECO:0000256" key="3">
    <source>
        <dbReference type="SAM" id="MobiDB-lite"/>
    </source>
</evidence>
<dbReference type="FunCoup" id="A0A090LXQ8">
    <property type="interactions" value="61"/>
</dbReference>
<dbReference type="EMBL" id="CAID01000001">
    <property type="protein sequence ID" value="CEF96665.1"/>
    <property type="molecule type" value="Genomic_DNA"/>
</dbReference>
<reference evidence="6" key="3">
    <citation type="submission" date="2017-04" db="EMBL/GenBank/DDBJ databases">
        <title>Population genomics of picophytoplankton unveils novel chromosome hypervariability.</title>
        <authorList>
            <consortium name="DOE Joint Genome Institute"/>
            <person name="Blanc-Mathieu R."/>
            <person name="Krasovec M."/>
            <person name="Hebrard M."/>
            <person name="Yau S."/>
            <person name="Desgranges E."/>
            <person name="Martin J."/>
            <person name="Schackwitz W."/>
            <person name="Kuo A."/>
            <person name="Salin G."/>
            <person name="Donnadieu C."/>
            <person name="Desdevises Y."/>
            <person name="Sanchez-Ferandin S."/>
            <person name="Moreau H."/>
            <person name="Rivals E."/>
            <person name="Grigoriev I.V."/>
            <person name="Grimsley N."/>
            <person name="Eyre-Walker A."/>
            <person name="Piganeau G."/>
        </authorList>
    </citation>
    <scope>NUCLEOTIDE SEQUENCE [LARGE SCALE GENOMIC DNA]</scope>
    <source>
        <strain evidence="6">RCC 1115</strain>
    </source>
</reference>
<dbReference type="GO" id="GO:0008173">
    <property type="term" value="F:RNA methyltransferase activity"/>
    <property type="evidence" value="ECO:0007669"/>
    <property type="project" value="InterPro"/>
</dbReference>
<dbReference type="PANTHER" id="PTHR43191:SF7">
    <property type="entry name" value="OBP33PEP LIKE PROTEIN"/>
    <property type="match status" value="1"/>
</dbReference>
<dbReference type="GO" id="GO:0003723">
    <property type="term" value="F:RNA binding"/>
    <property type="evidence" value="ECO:0007669"/>
    <property type="project" value="InterPro"/>
</dbReference>
<evidence type="ECO:0000259" key="4">
    <source>
        <dbReference type="Pfam" id="PF00588"/>
    </source>
</evidence>
<dbReference type="STRING" id="70448.A0A090LXQ8"/>
<dbReference type="EMBL" id="KZ155838">
    <property type="protein sequence ID" value="OUS42658.1"/>
    <property type="molecule type" value="Genomic_DNA"/>
</dbReference>
<keyword evidence="2" id="KW-0808">Transferase</keyword>
<dbReference type="PANTHER" id="PTHR43191">
    <property type="entry name" value="RRNA METHYLTRANSFERASE 3"/>
    <property type="match status" value="1"/>
</dbReference>
<feature type="domain" description="tRNA/rRNA methyltransferase SpoU type" evidence="4">
    <location>
        <begin position="33"/>
        <end position="172"/>
    </location>
</feature>
<dbReference type="InterPro" id="IPR051259">
    <property type="entry name" value="rRNA_Methyltransferase"/>
</dbReference>
<keyword evidence="7" id="KW-1185">Reference proteome</keyword>
<dbReference type="Pfam" id="PF00588">
    <property type="entry name" value="SpoU_methylase"/>
    <property type="match status" value="1"/>
</dbReference>
<reference evidence="5" key="2">
    <citation type="journal article" date="2014" name="BMC Genomics">
        <title>An improved genome of the model marine alga Ostreococcus tauri unfolds by assessing Illumina de novo assemblies.</title>
        <authorList>
            <person name="Blanc-Mathieu R."/>
            <person name="Verhelst B."/>
            <person name="Derelle E."/>
            <person name="Rombauts S."/>
            <person name="Bouget F.Y."/>
            <person name="Carre I."/>
            <person name="Chateau A."/>
            <person name="Eyre-Walker A."/>
            <person name="Grimsley N."/>
            <person name="Moreau H."/>
            <person name="Piegu B."/>
            <person name="Rivals E."/>
            <person name="Schackwitz W."/>
            <person name="Van de Peer Y."/>
            <person name="Piganeau G."/>
        </authorList>
    </citation>
    <scope>NUCLEOTIDE SEQUENCE</scope>
    <source>
        <strain evidence="5">RCC4221</strain>
    </source>
</reference>
<feature type="region of interest" description="Disordered" evidence="3">
    <location>
        <begin position="1"/>
        <end position="30"/>
    </location>
</feature>
<keyword evidence="1 5" id="KW-0489">Methyltransferase</keyword>
<dbReference type="Proteomes" id="UP000009170">
    <property type="component" value="Unassembled WGS sequence"/>
</dbReference>
<proteinExistence type="predicted"/>
<dbReference type="AlphaFoldDB" id="A0A090LXQ8"/>
<protein>
    <submittedName>
        <fullName evidence="6">OBP33pep like protein</fullName>
    </submittedName>
    <submittedName>
        <fullName evidence="5">tRNA/rRNA methyltransferase, SpoU</fullName>
    </submittedName>
</protein>
<accession>A0A454XNM7</accession>
<evidence type="ECO:0000313" key="7">
    <source>
        <dbReference type="Proteomes" id="UP000009170"/>
    </source>
</evidence>
<dbReference type="GO" id="GO:0006396">
    <property type="term" value="P:RNA processing"/>
    <property type="evidence" value="ECO:0007669"/>
    <property type="project" value="InterPro"/>
</dbReference>
<evidence type="ECO:0000256" key="1">
    <source>
        <dbReference type="ARBA" id="ARBA00022603"/>
    </source>
</evidence>
<organism evidence="5 7">
    <name type="scientific">Ostreococcus tauri</name>
    <name type="common">Marine green alga</name>
    <dbReference type="NCBI Taxonomy" id="70448"/>
    <lineage>
        <taxon>Eukaryota</taxon>
        <taxon>Viridiplantae</taxon>
        <taxon>Chlorophyta</taxon>
        <taxon>Mamiellophyceae</taxon>
        <taxon>Mamiellales</taxon>
        <taxon>Bathycoccaceae</taxon>
        <taxon>Ostreococcus</taxon>
    </lineage>
</organism>
<feature type="region of interest" description="Disordered" evidence="3">
    <location>
        <begin position="201"/>
        <end position="243"/>
    </location>
</feature>
<dbReference type="InterPro" id="IPR029028">
    <property type="entry name" value="Alpha/beta_knot_MTases"/>
</dbReference>
<dbReference type="CDD" id="cd18096">
    <property type="entry name" value="SpoU-like"/>
    <property type="match status" value="1"/>
</dbReference>
<dbReference type="Gene3D" id="3.40.1280.10">
    <property type="match status" value="1"/>
</dbReference>
<dbReference type="Proteomes" id="UP000195557">
    <property type="component" value="Unassembled WGS sequence"/>
</dbReference>
<feature type="compositionally biased region" description="Basic and acidic residues" evidence="3">
    <location>
        <begin position="221"/>
        <end position="233"/>
    </location>
</feature>
<dbReference type="GO" id="GO:0032259">
    <property type="term" value="P:methylation"/>
    <property type="evidence" value="ECO:0007669"/>
    <property type="project" value="UniProtKB-KW"/>
</dbReference>
<dbReference type="OrthoDB" id="270651at2759"/>
<accession>A0A090LXQ8</accession>
<sequence>METTGAGAASDRPSSVAIDDAAEPTSSGRRPEMYVVAHNVAKRHNLGMMMRSCTAFDVKALVLIGSRKFNAFGSQGADAHVAFEHYETLREAREGLTAKRGVTRVLGVEIVESAEPIESHPFTGNTAFVMGNEGHGLTEQQKAICDGFVYIRQYGPGTASLNVSVAASIVMHQFALWANYQERERVGEKFVVAERPLRTRKRGEIGEDPEEVRARRAAARAARELENARKDEDSTPLIEALDM</sequence>
<accession>A0A1Y5HZH8</accession>
<gene>
    <name evidence="6" type="ORF">BE221DRAFT_187379</name>
    <name evidence="5" type="ORF">OT_ostta01g02895</name>
</gene>
<dbReference type="InterPro" id="IPR001537">
    <property type="entry name" value="SpoU_MeTrfase"/>
</dbReference>
<evidence type="ECO:0000256" key="2">
    <source>
        <dbReference type="ARBA" id="ARBA00022679"/>
    </source>
</evidence>